<keyword evidence="2" id="KW-1185">Reference proteome</keyword>
<evidence type="ECO:0000313" key="2">
    <source>
        <dbReference type="Proteomes" id="UP000248917"/>
    </source>
</evidence>
<reference evidence="1 2" key="1">
    <citation type="submission" date="2018-06" db="EMBL/GenBank/DDBJ databases">
        <title>Genomic Encyclopedia of Archaeal and Bacterial Type Strains, Phase II (KMG-II): from individual species to whole genera.</title>
        <authorList>
            <person name="Goeker M."/>
        </authorList>
    </citation>
    <scope>NUCLEOTIDE SEQUENCE [LARGE SCALE GENOMIC DNA]</scope>
    <source>
        <strain evidence="1 2">T4</strain>
    </source>
</reference>
<accession>A0A326RQ62</accession>
<gene>
    <name evidence="1" type="ORF">CLV31_11247</name>
</gene>
<name>A0A326RQ62_9BACT</name>
<dbReference type="EMBL" id="QKTX01000012">
    <property type="protein sequence ID" value="PZV80280.1"/>
    <property type="molecule type" value="Genomic_DNA"/>
</dbReference>
<dbReference type="AlphaFoldDB" id="A0A326RQ62"/>
<organism evidence="1 2">
    <name type="scientific">Algoriphagus aquaeductus</name>
    <dbReference type="NCBI Taxonomy" id="475299"/>
    <lineage>
        <taxon>Bacteria</taxon>
        <taxon>Pseudomonadati</taxon>
        <taxon>Bacteroidota</taxon>
        <taxon>Cytophagia</taxon>
        <taxon>Cytophagales</taxon>
        <taxon>Cyclobacteriaceae</taxon>
        <taxon>Algoriphagus</taxon>
    </lineage>
</organism>
<evidence type="ECO:0008006" key="3">
    <source>
        <dbReference type="Google" id="ProtNLM"/>
    </source>
</evidence>
<evidence type="ECO:0000313" key="1">
    <source>
        <dbReference type="EMBL" id="PZV80280.1"/>
    </source>
</evidence>
<dbReference type="OrthoDB" id="6382233at2"/>
<comment type="caution">
    <text evidence="1">The sequence shown here is derived from an EMBL/GenBank/DDBJ whole genome shotgun (WGS) entry which is preliminary data.</text>
</comment>
<dbReference type="Proteomes" id="UP000248917">
    <property type="component" value="Unassembled WGS sequence"/>
</dbReference>
<sequence>MKITPFYLSLILIGALFSFEPTFGQTIPFSTGRIIISADGNEHDEDDWAATPLSLALLSSYGLQDKVAVYVFSDHTWGSNKEKPGADAQMRESAFIGAKQFGFKKTKFIEGVAAPNYAIIELTLQINQSSAKNPLTIIAAGPMEIIGTALNEAKADKLQFVRLISHSTWNDEHADKPYEWETHQGWTWEKIRENFESKGLKMDHILDQNGGTDYEGLKADKSKYDWIKTSPRKDAKPFQKGSWDWLYSRLEAAQKGEEFDPSDAGMIIYLLTGKQKTSPEDVREILENPGKFK</sequence>
<proteinExistence type="predicted"/>
<dbReference type="RefSeq" id="WP_111393846.1">
    <property type="nucleotide sequence ID" value="NZ_JBJINY010000062.1"/>
</dbReference>
<protein>
    <recommendedName>
        <fullName evidence="3">Inosine-uridine preferring nucleoside hydrolase</fullName>
    </recommendedName>
</protein>